<proteinExistence type="predicted"/>
<protein>
    <submittedName>
        <fullName evidence="1">Uncharacterized protein</fullName>
    </submittedName>
</protein>
<organism evidence="1 2">
    <name type="scientific">Vespula maculifrons</name>
    <name type="common">Eastern yellow jacket</name>
    <name type="synonym">Wasp</name>
    <dbReference type="NCBI Taxonomy" id="7453"/>
    <lineage>
        <taxon>Eukaryota</taxon>
        <taxon>Metazoa</taxon>
        <taxon>Ecdysozoa</taxon>
        <taxon>Arthropoda</taxon>
        <taxon>Hexapoda</taxon>
        <taxon>Insecta</taxon>
        <taxon>Pterygota</taxon>
        <taxon>Neoptera</taxon>
        <taxon>Endopterygota</taxon>
        <taxon>Hymenoptera</taxon>
        <taxon>Apocrita</taxon>
        <taxon>Aculeata</taxon>
        <taxon>Vespoidea</taxon>
        <taxon>Vespidae</taxon>
        <taxon>Vespinae</taxon>
        <taxon>Vespula</taxon>
    </lineage>
</organism>
<dbReference type="Proteomes" id="UP001607303">
    <property type="component" value="Unassembled WGS sequence"/>
</dbReference>
<evidence type="ECO:0000313" key="1">
    <source>
        <dbReference type="EMBL" id="KAL2741332.1"/>
    </source>
</evidence>
<keyword evidence="2" id="KW-1185">Reference proteome</keyword>
<reference evidence="1 2" key="1">
    <citation type="journal article" date="2024" name="Ann. Entomol. Soc. Am.">
        <title>Genomic analyses of the southern and eastern yellowjacket wasps (Hymenoptera: Vespidae) reveal evolutionary signatures of social life.</title>
        <authorList>
            <person name="Catto M.A."/>
            <person name="Caine P.B."/>
            <person name="Orr S.E."/>
            <person name="Hunt B.G."/>
            <person name="Goodisman M.A.D."/>
        </authorList>
    </citation>
    <scope>NUCLEOTIDE SEQUENCE [LARGE SCALE GENOMIC DNA]</scope>
    <source>
        <strain evidence="1">232</strain>
        <tissue evidence="1">Head and thorax</tissue>
    </source>
</reference>
<dbReference type="EMBL" id="JAYRBN010000059">
    <property type="protein sequence ID" value="KAL2741332.1"/>
    <property type="molecule type" value="Genomic_DNA"/>
</dbReference>
<evidence type="ECO:0000313" key="2">
    <source>
        <dbReference type="Proteomes" id="UP001607303"/>
    </source>
</evidence>
<accession>A0ABD2C8G0</accession>
<name>A0ABD2C8G0_VESMC</name>
<dbReference type="AlphaFoldDB" id="A0ABD2C8G0"/>
<gene>
    <name evidence="1" type="ORF">V1477_010393</name>
</gene>
<comment type="caution">
    <text evidence="1">The sequence shown here is derived from an EMBL/GenBank/DDBJ whole genome shotgun (WGS) entry which is preliminary data.</text>
</comment>
<sequence length="92" mass="10297">MGVVMVEKWGWVLGPIHIVKVLNNSYFWKENASLHATLAEQLARISPVVGMTPKVATFRIREVHKPSLEAADIFLWSLAAHKTTDCNSINPD</sequence>